<dbReference type="Gene3D" id="3.20.20.80">
    <property type="entry name" value="Glycosidases"/>
    <property type="match status" value="1"/>
</dbReference>
<dbReference type="Pfam" id="PF00704">
    <property type="entry name" value="Glyco_hydro_18"/>
    <property type="match status" value="1"/>
</dbReference>
<accession>A0ABQ3EDB3</accession>
<evidence type="ECO:0000256" key="1">
    <source>
        <dbReference type="ARBA" id="ARBA00012729"/>
    </source>
</evidence>
<reference evidence="8" key="1">
    <citation type="journal article" date="2019" name="Int. J. Syst. Evol. Microbiol.">
        <title>The Global Catalogue of Microorganisms (GCM) 10K type strain sequencing project: providing services to taxonomists for standard genome sequencing and annotation.</title>
        <authorList>
            <consortium name="The Broad Institute Genomics Platform"/>
            <consortium name="The Broad Institute Genome Sequencing Center for Infectious Disease"/>
            <person name="Wu L."/>
            <person name="Ma J."/>
        </authorList>
    </citation>
    <scope>NUCLEOTIDE SEQUENCE [LARGE SCALE GENOMIC DNA]</scope>
    <source>
        <strain evidence="8">KCTC 12861</strain>
    </source>
</reference>
<dbReference type="InterPro" id="IPR050542">
    <property type="entry name" value="Glycosyl_Hydrlase18_Chitinase"/>
</dbReference>
<feature type="domain" description="GH18" evidence="6">
    <location>
        <begin position="4"/>
        <end position="302"/>
    </location>
</feature>
<dbReference type="InterPro" id="IPR001579">
    <property type="entry name" value="Glyco_hydro_18_chit_AS"/>
</dbReference>
<organism evidence="7 8">
    <name type="scientific">Pseudovibrio japonicus</name>
    <dbReference type="NCBI Taxonomy" id="366534"/>
    <lineage>
        <taxon>Bacteria</taxon>
        <taxon>Pseudomonadati</taxon>
        <taxon>Pseudomonadota</taxon>
        <taxon>Alphaproteobacteria</taxon>
        <taxon>Hyphomicrobiales</taxon>
        <taxon>Stappiaceae</taxon>
        <taxon>Pseudovibrio</taxon>
    </lineage>
</organism>
<dbReference type="InterPro" id="IPR011583">
    <property type="entry name" value="Chitinase_II/V-like_cat"/>
</dbReference>
<evidence type="ECO:0000313" key="8">
    <source>
        <dbReference type="Proteomes" id="UP000637980"/>
    </source>
</evidence>
<comment type="caution">
    <text evidence="7">The sequence shown here is derived from an EMBL/GenBank/DDBJ whole genome shotgun (WGS) entry which is preliminary data.</text>
</comment>
<dbReference type="SMART" id="SM00636">
    <property type="entry name" value="Glyco_18"/>
    <property type="match status" value="1"/>
</dbReference>
<evidence type="ECO:0000256" key="4">
    <source>
        <dbReference type="RuleBase" id="RU000489"/>
    </source>
</evidence>
<dbReference type="InterPro" id="IPR017853">
    <property type="entry name" value="GH"/>
</dbReference>
<comment type="similarity">
    <text evidence="5">Belongs to the glycosyl hydrolase 18 family.</text>
</comment>
<evidence type="ECO:0000313" key="7">
    <source>
        <dbReference type="EMBL" id="GHB31149.1"/>
    </source>
</evidence>
<dbReference type="CDD" id="cd00598">
    <property type="entry name" value="GH18_chitinase-like"/>
    <property type="match status" value="1"/>
</dbReference>
<dbReference type="InterPro" id="IPR001223">
    <property type="entry name" value="Glyco_hydro18_cat"/>
</dbReference>
<dbReference type="EMBL" id="BMXE01000003">
    <property type="protein sequence ID" value="GHB31149.1"/>
    <property type="molecule type" value="Genomic_DNA"/>
</dbReference>
<dbReference type="SUPFAM" id="SSF51445">
    <property type="entry name" value="(Trans)glycosidases"/>
    <property type="match status" value="1"/>
</dbReference>
<dbReference type="PANTHER" id="PTHR45708:SF49">
    <property type="entry name" value="ENDOCHITINASE"/>
    <property type="match status" value="1"/>
</dbReference>
<evidence type="ECO:0000256" key="3">
    <source>
        <dbReference type="ARBA" id="ARBA00023295"/>
    </source>
</evidence>
<proteinExistence type="inferred from homology"/>
<name>A0ABQ3EDB3_9HYPH</name>
<keyword evidence="3 4" id="KW-0326">Glycosidase</keyword>
<protein>
    <recommendedName>
        <fullName evidence="1">chitinase</fullName>
        <ecNumber evidence="1">3.2.1.14</ecNumber>
    </recommendedName>
</protein>
<dbReference type="PANTHER" id="PTHR45708">
    <property type="entry name" value="ENDOCHITINASE"/>
    <property type="match status" value="1"/>
</dbReference>
<evidence type="ECO:0000256" key="5">
    <source>
        <dbReference type="RuleBase" id="RU004453"/>
    </source>
</evidence>
<evidence type="ECO:0000259" key="6">
    <source>
        <dbReference type="PROSITE" id="PS51910"/>
    </source>
</evidence>
<dbReference type="RefSeq" id="WP_189436587.1">
    <property type="nucleotide sequence ID" value="NZ_BMXE01000003.1"/>
</dbReference>
<dbReference type="PROSITE" id="PS01095">
    <property type="entry name" value="GH18_1"/>
    <property type="match status" value="1"/>
</dbReference>
<sequence>MTNKEIVGYALSTNTQLVGQMAQSDYTTVILCFVVADTSGTLSPSTELQANFDDPNLITTLKSAGKRVLISLGGENFSTDAWAALADNVDNTADQLSQMVSHHKLDGVDIDWEDTGYTGYDAPTFLTDLSKALKSKLPEGQNFVTHAPQAPYFYGGAPGTYTQVYVDVAKGAGDAVDLYNIQYYNNDWYVGTTAEEETGKVAGTVPVDGQTFPSSIMGIASTGVPISKLILGKPTTSTNVTGTPADNGYLCEDDIVNSLIKPLLAKEPDFAGMMGWQYPTQYGSDTGTDAWAATMAAALGNQS</sequence>
<gene>
    <name evidence="7" type="ORF">GCM10007094_19520</name>
</gene>
<evidence type="ECO:0000256" key="2">
    <source>
        <dbReference type="ARBA" id="ARBA00022801"/>
    </source>
</evidence>
<dbReference type="Proteomes" id="UP000637980">
    <property type="component" value="Unassembled WGS sequence"/>
</dbReference>
<keyword evidence="8" id="KW-1185">Reference proteome</keyword>
<dbReference type="EC" id="3.2.1.14" evidence="1"/>
<keyword evidence="2 4" id="KW-0378">Hydrolase</keyword>
<dbReference type="PROSITE" id="PS51910">
    <property type="entry name" value="GH18_2"/>
    <property type="match status" value="1"/>
</dbReference>